<dbReference type="Gene3D" id="3.30.700.10">
    <property type="entry name" value="Glycoprotein, Type 4 Pilin"/>
    <property type="match status" value="1"/>
</dbReference>
<dbReference type="KEGG" id="kra:Krad_3025"/>
<dbReference type="HOGENOM" id="CLU_091705_7_1_11"/>
<dbReference type="GO" id="GO:0016020">
    <property type="term" value="C:membrane"/>
    <property type="evidence" value="ECO:0007669"/>
    <property type="project" value="UniProtKB-SubCell"/>
</dbReference>
<evidence type="ECO:0000256" key="5">
    <source>
        <dbReference type="ARBA" id="ARBA00023136"/>
    </source>
</evidence>
<dbReference type="NCBIfam" id="TIGR02532">
    <property type="entry name" value="IV_pilin_GFxxxE"/>
    <property type="match status" value="1"/>
</dbReference>
<dbReference type="OrthoDB" id="4828881at2"/>
<dbReference type="InterPro" id="IPR000983">
    <property type="entry name" value="Bac_GSPG_pilin"/>
</dbReference>
<comment type="subcellular location">
    <subcellularLocation>
        <location evidence="1">Membrane</location>
        <topology evidence="1">Single-pass membrane protein</topology>
    </subcellularLocation>
</comment>
<evidence type="ECO:0000313" key="8">
    <source>
        <dbReference type="Proteomes" id="UP000001116"/>
    </source>
</evidence>
<feature type="transmembrane region" description="Helical" evidence="6">
    <location>
        <begin position="21"/>
        <end position="40"/>
    </location>
</feature>
<evidence type="ECO:0000256" key="2">
    <source>
        <dbReference type="ARBA" id="ARBA00022481"/>
    </source>
</evidence>
<evidence type="ECO:0000256" key="4">
    <source>
        <dbReference type="ARBA" id="ARBA00022989"/>
    </source>
</evidence>
<dbReference type="GO" id="GO:0015628">
    <property type="term" value="P:protein secretion by the type II secretion system"/>
    <property type="evidence" value="ECO:0007669"/>
    <property type="project" value="InterPro"/>
</dbReference>
<dbReference type="InterPro" id="IPR012902">
    <property type="entry name" value="N_methyl_site"/>
</dbReference>
<keyword evidence="4 6" id="KW-1133">Transmembrane helix</keyword>
<dbReference type="Proteomes" id="UP000001116">
    <property type="component" value="Chromosome"/>
</dbReference>
<dbReference type="EMBL" id="CP000750">
    <property type="protein sequence ID" value="ABS04489.1"/>
    <property type="molecule type" value="Genomic_DNA"/>
</dbReference>
<evidence type="ECO:0000256" key="6">
    <source>
        <dbReference type="SAM" id="Phobius"/>
    </source>
</evidence>
<dbReference type="PRINTS" id="PR00813">
    <property type="entry name" value="BCTERIALGSPG"/>
</dbReference>
<accession>A6WCF0</accession>
<dbReference type="GO" id="GO:0015627">
    <property type="term" value="C:type II protein secretion system complex"/>
    <property type="evidence" value="ECO:0007669"/>
    <property type="project" value="InterPro"/>
</dbReference>
<keyword evidence="5 6" id="KW-0472">Membrane</keyword>
<proteinExistence type="predicted"/>
<evidence type="ECO:0000313" key="7">
    <source>
        <dbReference type="EMBL" id="ABS04489.1"/>
    </source>
</evidence>
<dbReference type="AlphaFoldDB" id="A6WCF0"/>
<keyword evidence="2" id="KW-0488">Methylation</keyword>
<dbReference type="eggNOG" id="COG2165">
    <property type="taxonomic scope" value="Bacteria"/>
</dbReference>
<dbReference type="PROSITE" id="PS00409">
    <property type="entry name" value="PROKAR_NTER_METHYL"/>
    <property type="match status" value="1"/>
</dbReference>
<keyword evidence="8" id="KW-1185">Reference proteome</keyword>
<evidence type="ECO:0000256" key="3">
    <source>
        <dbReference type="ARBA" id="ARBA00022692"/>
    </source>
</evidence>
<reference evidence="8" key="1">
    <citation type="journal article" date="2008" name="PLoS ONE">
        <title>Survival in nuclear waste, extreme resistance, and potential applications gleaned from the genome sequence of Kineococcus radiotolerans SRS30216.</title>
        <authorList>
            <person name="Bagwell C.E."/>
            <person name="Bhat S."/>
            <person name="Hawkins G.M."/>
            <person name="Smith B.W."/>
            <person name="Biswas T."/>
            <person name="Hoover T.R."/>
            <person name="Saunders E."/>
            <person name="Han C.S."/>
            <person name="Tsodikov O.V."/>
            <person name="Shimkets L.J."/>
        </authorList>
    </citation>
    <scope>NUCLEOTIDE SEQUENCE [LARGE SCALE GENOMIC DNA]</scope>
    <source>
        <strain evidence="8">ATCC BAA-149 / DSM 14245 / SRS30216</strain>
    </source>
</reference>
<evidence type="ECO:0000256" key="1">
    <source>
        <dbReference type="ARBA" id="ARBA00004167"/>
    </source>
</evidence>
<dbReference type="SUPFAM" id="SSF54523">
    <property type="entry name" value="Pili subunits"/>
    <property type="match status" value="1"/>
</dbReference>
<dbReference type="Pfam" id="PF07963">
    <property type="entry name" value="N_methyl"/>
    <property type="match status" value="1"/>
</dbReference>
<organism evidence="7 8">
    <name type="scientific">Kineococcus radiotolerans (strain ATCC BAA-149 / DSM 14245 / SRS30216)</name>
    <dbReference type="NCBI Taxonomy" id="266940"/>
    <lineage>
        <taxon>Bacteria</taxon>
        <taxon>Bacillati</taxon>
        <taxon>Actinomycetota</taxon>
        <taxon>Actinomycetes</taxon>
        <taxon>Kineosporiales</taxon>
        <taxon>Kineosporiaceae</taxon>
        <taxon>Kineococcus</taxon>
    </lineage>
</organism>
<dbReference type="PANTHER" id="PTHR30093:SF44">
    <property type="entry name" value="TYPE II SECRETION SYSTEM CORE PROTEIN G"/>
    <property type="match status" value="1"/>
</dbReference>
<dbReference type="PANTHER" id="PTHR30093">
    <property type="entry name" value="GENERAL SECRETION PATHWAY PROTEIN G"/>
    <property type="match status" value="1"/>
</dbReference>
<dbReference type="STRING" id="266940.Krad_3025"/>
<keyword evidence="3 6" id="KW-0812">Transmembrane</keyword>
<dbReference type="InterPro" id="IPR045584">
    <property type="entry name" value="Pilin-like"/>
</dbReference>
<sequence>MLARIRKSIEDKDQGFTLIELLVVMIIIGILAAIAIPVFLSQRAKARETSAKSDVSVIGKELAAYYVDGTGALTAAGNQTSGWTLAGGTPSVTVASGKLSPGNKVLVSTITSPTTYCVIVKSGFAADGSGTSTDAAWRFNQDGIAKSETC</sequence>
<name>A6WCF0_KINRD</name>
<dbReference type="RefSeq" id="WP_012087263.1">
    <property type="nucleotide sequence ID" value="NC_009664.2"/>
</dbReference>
<protein>
    <submittedName>
        <fullName evidence="7">Secretory protein</fullName>
    </submittedName>
</protein>
<gene>
    <name evidence="7" type="ordered locus">Krad_3025</name>
</gene>